<reference evidence="1" key="1">
    <citation type="submission" date="2021-01" db="EMBL/GenBank/DDBJ databases">
        <authorList>
            <person name="Corre E."/>
            <person name="Pelletier E."/>
            <person name="Niang G."/>
            <person name="Scheremetjew M."/>
            <person name="Finn R."/>
            <person name="Kale V."/>
            <person name="Holt S."/>
            <person name="Cochrane G."/>
            <person name="Meng A."/>
            <person name="Brown T."/>
            <person name="Cohen L."/>
        </authorList>
    </citation>
    <scope>NUCLEOTIDE SEQUENCE</scope>
    <source>
        <strain evidence="1">CCMP125</strain>
    </source>
</reference>
<accession>A0A7S3DW49</accession>
<dbReference type="AlphaFoldDB" id="A0A7S3DW49"/>
<gene>
    <name evidence="1" type="ORF">APAL1065_LOCUS24243</name>
</gene>
<sequence length="113" mass="12994">MIVRLPQQHRLSLHVEKEEKTKEGISSFSSFSNNESMEEVRVMPCYALSRFRMRWLMEKCARELALQTFASHRSTKMAVGNAAAAVRLRHPFTIVASFCCNRQVASFCCNPHE</sequence>
<protein>
    <submittedName>
        <fullName evidence="1">Uncharacterized protein</fullName>
    </submittedName>
</protein>
<proteinExistence type="predicted"/>
<organism evidence="1">
    <name type="scientific">Entomoneis paludosa</name>
    <dbReference type="NCBI Taxonomy" id="265537"/>
    <lineage>
        <taxon>Eukaryota</taxon>
        <taxon>Sar</taxon>
        <taxon>Stramenopiles</taxon>
        <taxon>Ochrophyta</taxon>
        <taxon>Bacillariophyta</taxon>
        <taxon>Bacillariophyceae</taxon>
        <taxon>Bacillariophycidae</taxon>
        <taxon>Entomoneidaceae</taxon>
        <taxon>Entomoneis</taxon>
    </lineage>
</organism>
<evidence type="ECO:0000313" key="1">
    <source>
        <dbReference type="EMBL" id="CAD9989190.1"/>
    </source>
</evidence>
<dbReference type="EMBL" id="HBHT01036064">
    <property type="protein sequence ID" value="CAD9989190.1"/>
    <property type="molecule type" value="Transcribed_RNA"/>
</dbReference>
<name>A0A7S3DW49_9STRA</name>